<dbReference type="Pfam" id="PF07905">
    <property type="entry name" value="PucR"/>
    <property type="match status" value="1"/>
</dbReference>
<accession>A0A4R4XVU1</accession>
<dbReference type="EMBL" id="SMKW01000121">
    <property type="protein sequence ID" value="TDD35596.1"/>
    <property type="molecule type" value="Genomic_DNA"/>
</dbReference>
<feature type="domain" description="PucR C-terminal helix-turn-helix" evidence="2">
    <location>
        <begin position="453"/>
        <end position="504"/>
    </location>
</feature>
<dbReference type="InterPro" id="IPR051448">
    <property type="entry name" value="CdaR-like_regulators"/>
</dbReference>
<protein>
    <submittedName>
        <fullName evidence="3">PucR family transcriptional regulator</fullName>
    </submittedName>
</protein>
<dbReference type="InterPro" id="IPR025736">
    <property type="entry name" value="PucR_C-HTH_dom"/>
</dbReference>
<gene>
    <name evidence="3" type="ORF">E1288_42970</name>
</gene>
<dbReference type="RefSeq" id="WP_132494636.1">
    <property type="nucleotide sequence ID" value="NZ_SMKW01000121.1"/>
</dbReference>
<dbReference type="PANTHER" id="PTHR33744">
    <property type="entry name" value="CARBOHYDRATE DIACID REGULATOR"/>
    <property type="match status" value="1"/>
</dbReference>
<name>A0A4R4XVU1_9PSEU</name>
<evidence type="ECO:0000313" key="4">
    <source>
        <dbReference type="Proteomes" id="UP000294947"/>
    </source>
</evidence>
<dbReference type="PANTHER" id="PTHR33744:SF7">
    <property type="entry name" value="PUCR FAMILY TRANSCRIPTIONAL REGULATOR"/>
    <property type="match status" value="1"/>
</dbReference>
<organism evidence="3 4">
    <name type="scientific">Saccharopolyspora elongata</name>
    <dbReference type="NCBI Taxonomy" id="2530387"/>
    <lineage>
        <taxon>Bacteria</taxon>
        <taxon>Bacillati</taxon>
        <taxon>Actinomycetota</taxon>
        <taxon>Actinomycetes</taxon>
        <taxon>Pseudonocardiales</taxon>
        <taxon>Pseudonocardiaceae</taxon>
        <taxon>Saccharopolyspora</taxon>
    </lineage>
</organism>
<proteinExistence type="predicted"/>
<dbReference type="Proteomes" id="UP000294947">
    <property type="component" value="Unassembled WGS sequence"/>
</dbReference>
<dbReference type="OrthoDB" id="2973014at2"/>
<dbReference type="InterPro" id="IPR012914">
    <property type="entry name" value="PucR_dom"/>
</dbReference>
<evidence type="ECO:0000259" key="1">
    <source>
        <dbReference type="Pfam" id="PF07905"/>
    </source>
</evidence>
<dbReference type="Pfam" id="PF13556">
    <property type="entry name" value="HTH_30"/>
    <property type="match status" value="1"/>
</dbReference>
<evidence type="ECO:0000259" key="2">
    <source>
        <dbReference type="Pfam" id="PF13556"/>
    </source>
</evidence>
<evidence type="ECO:0000313" key="3">
    <source>
        <dbReference type="EMBL" id="TDD35596.1"/>
    </source>
</evidence>
<keyword evidence="4" id="KW-1185">Reference proteome</keyword>
<dbReference type="InterPro" id="IPR042070">
    <property type="entry name" value="PucR_C-HTH_sf"/>
</dbReference>
<reference evidence="3 4" key="1">
    <citation type="submission" date="2019-03" db="EMBL/GenBank/DDBJ databases">
        <title>Draft genome sequences of novel Actinobacteria.</title>
        <authorList>
            <person name="Sahin N."/>
            <person name="Ay H."/>
            <person name="Saygin H."/>
        </authorList>
    </citation>
    <scope>NUCLEOTIDE SEQUENCE [LARGE SCALE GENOMIC DNA]</scope>
    <source>
        <strain evidence="3 4">7K502</strain>
    </source>
</reference>
<feature type="domain" description="Purine catabolism PurC-like" evidence="1">
    <location>
        <begin position="8"/>
        <end position="122"/>
    </location>
</feature>
<dbReference type="AlphaFoldDB" id="A0A4R4XVU1"/>
<sequence>MSVTVGDLLGVAELKLRCIAGAAGLSNVVRWVHVSEVEDPTPWLSGGEFLLTTLFVRRPDADPERIFDAFARTGVAGIGCGVNDQHPHVPDRWAELAEARGIPLLIVPLKTPYIAITEYVARARIEAEHRRLRTLMVAETALADLSLTEDTCEPLVQELARRLRCGAAVVDRSHTTLAAAGPGAANFANEFAETFVRFRSGSDPASGSIRESDRDVVVNRGPGANAPTLLVVRKTRFDDQERLLLASTASLLALQLSRSQVLREPERRLRNASLQAIIDPGTSEDTRRLLLAALGIEQSDNLRVVLAKVDAPPSPAEVETFEQCSHDAGWSARAWSTDDTIGALLVRHPETAPTTRDEPAALSAALHAWLESCESSTVTTRIGISHTARSFQVLALHDEATGLATLATRLRRKVVAAGDLPLENVIPAALPPETIRYLRASTWDRLTDIALKHALEAYLDANGVVDIAARALAVHRQTLRRRVHNVGELLGLDLDSATVRALLVVSRDVHQLR</sequence>
<comment type="caution">
    <text evidence="3">The sequence shown here is derived from an EMBL/GenBank/DDBJ whole genome shotgun (WGS) entry which is preliminary data.</text>
</comment>
<dbReference type="Gene3D" id="1.10.10.2840">
    <property type="entry name" value="PucR C-terminal helix-turn-helix domain"/>
    <property type="match status" value="1"/>
</dbReference>